<sequence length="302" mass="34119">MTTSESKSDKLSLLEHRGLLNFRDLGLSSQDNVAATLDNLNQNEVQQFVNDHNIRTIVDLRTSQEGFKGAAIDKSFVTTVAEQIKPTQLLPLPTDNNTSVATEEPSDVIRKKYRIAFTGKNFERYGIFMSSCTLRQKLLLIIYILFGQRERATMLIGREVLSPMGIANLYKKLVTYCQDEVVQTLLIFTKRENYPIHVHCTQGKDRTGLVSCLLLSIAGAPDEVIIKDYAKTQAGLAPIRKEMLDDLRRVGLSDEFADAPPQNMRGLLEYIKTTFGSISNYLDSVGFSQEYRERVYNIIAEH</sequence>
<protein>
    <recommendedName>
        <fullName evidence="3">Tyrosine specific protein phosphatases domain-containing protein</fullName>
    </recommendedName>
</protein>
<dbReference type="SUPFAM" id="SSF52799">
    <property type="entry name" value="(Phosphotyrosine protein) phosphatases II"/>
    <property type="match status" value="1"/>
</dbReference>
<dbReference type="InterPro" id="IPR029021">
    <property type="entry name" value="Prot-tyrosine_phosphatase-like"/>
</dbReference>
<dbReference type="GO" id="GO:0004721">
    <property type="term" value="F:phosphoprotein phosphatase activity"/>
    <property type="evidence" value="ECO:0007669"/>
    <property type="project" value="InterPro"/>
</dbReference>
<accession>A0A8H7SGY2</accession>
<dbReference type="EMBL" id="JAEPRB010000003">
    <property type="protein sequence ID" value="KAG2228031.1"/>
    <property type="molecule type" value="Genomic_DNA"/>
</dbReference>
<gene>
    <name evidence="1" type="ORF">INT45_012055</name>
</gene>
<evidence type="ECO:0008006" key="3">
    <source>
        <dbReference type="Google" id="ProtNLM"/>
    </source>
</evidence>
<dbReference type="Proteomes" id="UP000646827">
    <property type="component" value="Unassembled WGS sequence"/>
</dbReference>
<name>A0A8H7SGY2_9FUNG</name>
<reference evidence="1 2" key="1">
    <citation type="submission" date="2020-12" db="EMBL/GenBank/DDBJ databases">
        <title>Metabolic potential, ecology and presence of endohyphal bacteria is reflected in genomic diversity of Mucoromycotina.</title>
        <authorList>
            <person name="Muszewska A."/>
            <person name="Okrasinska A."/>
            <person name="Steczkiewicz K."/>
            <person name="Drgas O."/>
            <person name="Orlowska M."/>
            <person name="Perlinska-Lenart U."/>
            <person name="Aleksandrzak-Piekarczyk T."/>
            <person name="Szatraj K."/>
            <person name="Zielenkiewicz U."/>
            <person name="Pilsyk S."/>
            <person name="Malc E."/>
            <person name="Mieczkowski P."/>
            <person name="Kruszewska J.S."/>
            <person name="Biernat P."/>
            <person name="Pawlowska J."/>
        </authorList>
    </citation>
    <scope>NUCLEOTIDE SEQUENCE [LARGE SCALE GENOMIC DNA]</scope>
    <source>
        <strain evidence="1 2">CBS 142.35</strain>
    </source>
</reference>
<dbReference type="InterPro" id="IPR026893">
    <property type="entry name" value="Tyr/Ser_Pase_IphP-type"/>
</dbReference>
<proteinExistence type="predicted"/>
<evidence type="ECO:0000313" key="2">
    <source>
        <dbReference type="Proteomes" id="UP000646827"/>
    </source>
</evidence>
<dbReference type="PANTHER" id="PTHR31126">
    <property type="entry name" value="TYROSINE-PROTEIN PHOSPHATASE"/>
    <property type="match status" value="1"/>
</dbReference>
<organism evidence="1 2">
    <name type="scientific">Circinella minor</name>
    <dbReference type="NCBI Taxonomy" id="1195481"/>
    <lineage>
        <taxon>Eukaryota</taxon>
        <taxon>Fungi</taxon>
        <taxon>Fungi incertae sedis</taxon>
        <taxon>Mucoromycota</taxon>
        <taxon>Mucoromycotina</taxon>
        <taxon>Mucoromycetes</taxon>
        <taxon>Mucorales</taxon>
        <taxon>Lichtheimiaceae</taxon>
        <taxon>Circinella</taxon>
    </lineage>
</organism>
<keyword evidence="2" id="KW-1185">Reference proteome</keyword>
<dbReference type="AlphaFoldDB" id="A0A8H7SGY2"/>
<comment type="caution">
    <text evidence="1">The sequence shown here is derived from an EMBL/GenBank/DDBJ whole genome shotgun (WGS) entry which is preliminary data.</text>
</comment>
<dbReference type="PANTHER" id="PTHR31126:SF1">
    <property type="entry name" value="TYROSINE SPECIFIC PROTEIN PHOSPHATASES DOMAIN-CONTAINING PROTEIN"/>
    <property type="match status" value="1"/>
</dbReference>
<dbReference type="InterPro" id="IPR016130">
    <property type="entry name" value="Tyr_Pase_AS"/>
</dbReference>
<evidence type="ECO:0000313" key="1">
    <source>
        <dbReference type="EMBL" id="KAG2228031.1"/>
    </source>
</evidence>
<dbReference type="Gene3D" id="3.90.190.10">
    <property type="entry name" value="Protein tyrosine phosphatase superfamily"/>
    <property type="match status" value="1"/>
</dbReference>
<dbReference type="PROSITE" id="PS00383">
    <property type="entry name" value="TYR_PHOSPHATASE_1"/>
    <property type="match status" value="1"/>
</dbReference>
<dbReference type="Pfam" id="PF13350">
    <property type="entry name" value="Y_phosphatase3"/>
    <property type="match status" value="1"/>
</dbReference>
<dbReference type="OrthoDB" id="9988524at2759"/>